<reference evidence="3 4" key="1">
    <citation type="submission" date="2016-07" db="EMBL/GenBank/DDBJ databases">
        <title>Pervasive Adenine N6-methylation of Active Genes in Fungi.</title>
        <authorList>
            <consortium name="DOE Joint Genome Institute"/>
            <person name="Mondo S.J."/>
            <person name="Dannebaum R.O."/>
            <person name="Kuo R.C."/>
            <person name="Labutti K."/>
            <person name="Haridas S."/>
            <person name="Kuo A."/>
            <person name="Salamov A."/>
            <person name="Ahrendt S.R."/>
            <person name="Lipzen A."/>
            <person name="Sullivan W."/>
            <person name="Andreopoulos W.B."/>
            <person name="Clum A."/>
            <person name="Lindquist E."/>
            <person name="Daum C."/>
            <person name="Ramamoorthy G.K."/>
            <person name="Gryganskyi A."/>
            <person name="Culley D."/>
            <person name="Magnuson J.K."/>
            <person name="James T.Y."/>
            <person name="O'Malley M.A."/>
            <person name="Stajich J.E."/>
            <person name="Spatafora J.W."/>
            <person name="Visel A."/>
            <person name="Grigoriev I.V."/>
        </authorList>
    </citation>
    <scope>NUCLEOTIDE SEQUENCE [LARGE SCALE GENOMIC DNA]</scope>
    <source>
        <strain evidence="3 4">68-887.2</strain>
    </source>
</reference>
<proteinExistence type="predicted"/>
<dbReference type="InterPro" id="IPR048661">
    <property type="entry name" value="CPL1-like"/>
</dbReference>
<dbReference type="PANTHER" id="PTHR35192">
    <property type="entry name" value="PROTEIN, PUTATIVE-RELATED"/>
    <property type="match status" value="1"/>
</dbReference>
<sequence length="292" mass="30182">MFQFKSLRTVVLITFFASMGAVQGGGLLDDHYNVLSKRLTANVCATINPGIDVYIPLVGTEHIALASSTCLCLSGGVLTPTSIASLKLSVQTSDGTGTVLGDAVAALGLTNIVNLFDSAAITLLGAQPDSGCNYPSGAIPRDCGTCNYDCPNSGFVCGSTCVDAGSVCVSGKVVKSRRRSLDSSPFLCPKDLTACAIPGSNVWTGHNFECIDTQNDIESCGACADPIPGQPMGQDCTAIQNTNRVACQQGACAVLSCQRGYEVDSTGTSCIAGLVNQSGNSQKRSGPRRARF</sequence>
<evidence type="ECO:0000256" key="1">
    <source>
        <dbReference type="SAM" id="SignalP"/>
    </source>
</evidence>
<dbReference type="Proteomes" id="UP000193986">
    <property type="component" value="Unassembled WGS sequence"/>
</dbReference>
<feature type="chain" id="PRO_5012146751" description="Protein CPL1-like domain-containing protein" evidence="1">
    <location>
        <begin position="25"/>
        <end position="292"/>
    </location>
</feature>
<dbReference type="AlphaFoldDB" id="A0A1Y2AQ80"/>
<dbReference type="STRING" id="71784.A0A1Y2AQ80"/>
<protein>
    <recommendedName>
        <fullName evidence="2">Protein CPL1-like domain-containing protein</fullName>
    </recommendedName>
</protein>
<dbReference type="InterPro" id="IPR038955">
    <property type="entry name" value="PriA/CPL1_fungi"/>
</dbReference>
<evidence type="ECO:0000313" key="3">
    <source>
        <dbReference type="EMBL" id="ORY24460.1"/>
    </source>
</evidence>
<dbReference type="Pfam" id="PF21671">
    <property type="entry name" value="CPL1-like"/>
    <property type="match status" value="1"/>
</dbReference>
<name>A0A1Y2AQ80_9TREE</name>
<comment type="caution">
    <text evidence="3">The sequence shown here is derived from an EMBL/GenBank/DDBJ whole genome shotgun (WGS) entry which is preliminary data.</text>
</comment>
<accession>A0A1Y2AQ80</accession>
<gene>
    <name evidence="3" type="ORF">BCR39DRAFT_546691</name>
</gene>
<evidence type="ECO:0000259" key="2">
    <source>
        <dbReference type="Pfam" id="PF21671"/>
    </source>
</evidence>
<dbReference type="InParanoid" id="A0A1Y2AQ80"/>
<dbReference type="EMBL" id="MCFC01000067">
    <property type="protein sequence ID" value="ORY24460.1"/>
    <property type="molecule type" value="Genomic_DNA"/>
</dbReference>
<evidence type="ECO:0000313" key="4">
    <source>
        <dbReference type="Proteomes" id="UP000193986"/>
    </source>
</evidence>
<feature type="domain" description="Protein CPL1-like" evidence="2">
    <location>
        <begin position="208"/>
        <end position="271"/>
    </location>
</feature>
<feature type="signal peptide" evidence="1">
    <location>
        <begin position="1"/>
        <end position="24"/>
    </location>
</feature>
<dbReference type="PANTHER" id="PTHR35192:SF2">
    <property type="entry name" value="APPLE DOMAIN-CONTAINING PROTEIN"/>
    <property type="match status" value="1"/>
</dbReference>
<organism evidence="3 4">
    <name type="scientific">Naematelia encephala</name>
    <dbReference type="NCBI Taxonomy" id="71784"/>
    <lineage>
        <taxon>Eukaryota</taxon>
        <taxon>Fungi</taxon>
        <taxon>Dikarya</taxon>
        <taxon>Basidiomycota</taxon>
        <taxon>Agaricomycotina</taxon>
        <taxon>Tremellomycetes</taxon>
        <taxon>Tremellales</taxon>
        <taxon>Naemateliaceae</taxon>
        <taxon>Naematelia</taxon>
    </lineage>
</organism>
<keyword evidence="4" id="KW-1185">Reference proteome</keyword>
<keyword evidence="1" id="KW-0732">Signal</keyword>
<dbReference type="OrthoDB" id="439917at2759"/>